<dbReference type="Proteomes" id="UP000762676">
    <property type="component" value="Unassembled WGS sequence"/>
</dbReference>
<keyword evidence="2" id="KW-1185">Reference proteome</keyword>
<evidence type="ECO:0000313" key="2">
    <source>
        <dbReference type="Proteomes" id="UP000762676"/>
    </source>
</evidence>
<name>A0AAV4GC83_9GAST</name>
<proteinExistence type="predicted"/>
<dbReference type="AlphaFoldDB" id="A0AAV4GC83"/>
<organism evidence="1 2">
    <name type="scientific">Elysia marginata</name>
    <dbReference type="NCBI Taxonomy" id="1093978"/>
    <lineage>
        <taxon>Eukaryota</taxon>
        <taxon>Metazoa</taxon>
        <taxon>Spiralia</taxon>
        <taxon>Lophotrochozoa</taxon>
        <taxon>Mollusca</taxon>
        <taxon>Gastropoda</taxon>
        <taxon>Heterobranchia</taxon>
        <taxon>Euthyneura</taxon>
        <taxon>Panpulmonata</taxon>
        <taxon>Sacoglossa</taxon>
        <taxon>Placobranchoidea</taxon>
        <taxon>Plakobranchidae</taxon>
        <taxon>Elysia</taxon>
    </lineage>
</organism>
<gene>
    <name evidence="1" type="ORF">ElyMa_004094100</name>
</gene>
<evidence type="ECO:0000313" key="1">
    <source>
        <dbReference type="EMBL" id="GFR82311.1"/>
    </source>
</evidence>
<reference evidence="1 2" key="1">
    <citation type="journal article" date="2021" name="Elife">
        <title>Chloroplast acquisition without the gene transfer in kleptoplastic sea slugs, Plakobranchus ocellatus.</title>
        <authorList>
            <person name="Maeda T."/>
            <person name="Takahashi S."/>
            <person name="Yoshida T."/>
            <person name="Shimamura S."/>
            <person name="Takaki Y."/>
            <person name="Nagai Y."/>
            <person name="Toyoda A."/>
            <person name="Suzuki Y."/>
            <person name="Arimoto A."/>
            <person name="Ishii H."/>
            <person name="Satoh N."/>
            <person name="Nishiyama T."/>
            <person name="Hasebe M."/>
            <person name="Maruyama T."/>
            <person name="Minagawa J."/>
            <person name="Obokata J."/>
            <person name="Shigenobu S."/>
        </authorList>
    </citation>
    <scope>NUCLEOTIDE SEQUENCE [LARGE SCALE GENOMIC DNA]</scope>
</reference>
<dbReference type="EMBL" id="BMAT01008327">
    <property type="protein sequence ID" value="GFR82311.1"/>
    <property type="molecule type" value="Genomic_DNA"/>
</dbReference>
<protein>
    <submittedName>
        <fullName evidence="1">Uncharacterized protein</fullName>
    </submittedName>
</protein>
<sequence length="94" mass="10909">MTMMMIMMSPKLERRNFHSDQCQDFPNTGVRLNWMEQDNVTNCRLLPSNLEPPGPRRGVLTSSNLRFLSGIAPRLEIKLSQNYGQHNSLWCSRN</sequence>
<comment type="caution">
    <text evidence="1">The sequence shown here is derived from an EMBL/GenBank/DDBJ whole genome shotgun (WGS) entry which is preliminary data.</text>
</comment>
<accession>A0AAV4GC83</accession>